<dbReference type="Proteomes" id="UP000663842">
    <property type="component" value="Unassembled WGS sequence"/>
</dbReference>
<dbReference type="PROSITE" id="PS50011">
    <property type="entry name" value="PROTEIN_KINASE_DOM"/>
    <property type="match status" value="1"/>
</dbReference>
<dbReference type="FunFam" id="1.10.510.10:FF:000219">
    <property type="entry name" value="Putative serine/threonine-protein kinase Nek4"/>
    <property type="match status" value="1"/>
</dbReference>
<feature type="region of interest" description="Disordered" evidence="11">
    <location>
        <begin position="306"/>
        <end position="451"/>
    </location>
</feature>
<dbReference type="InterPro" id="IPR017441">
    <property type="entry name" value="Protein_kinase_ATP_BS"/>
</dbReference>
<keyword evidence="4" id="KW-0808">Transferase</keyword>
<keyword evidence="6" id="KW-0418">Kinase</keyword>
<evidence type="ECO:0000256" key="4">
    <source>
        <dbReference type="ARBA" id="ARBA00022679"/>
    </source>
</evidence>
<evidence type="ECO:0000313" key="14">
    <source>
        <dbReference type="EMBL" id="CAF1626151.1"/>
    </source>
</evidence>
<proteinExistence type="inferred from homology"/>
<dbReference type="InterPro" id="IPR008271">
    <property type="entry name" value="Ser/Thr_kinase_AS"/>
</dbReference>
<dbReference type="CDD" id="cd08215">
    <property type="entry name" value="STKc_Nek"/>
    <property type="match status" value="1"/>
</dbReference>
<evidence type="ECO:0000256" key="5">
    <source>
        <dbReference type="ARBA" id="ARBA00022741"/>
    </source>
</evidence>
<dbReference type="PROSITE" id="PS00108">
    <property type="entry name" value="PROTEIN_KINASE_ST"/>
    <property type="match status" value="1"/>
</dbReference>
<dbReference type="Proteomes" id="UP000663855">
    <property type="component" value="Unassembled WGS sequence"/>
</dbReference>
<protein>
    <recommendedName>
        <fullName evidence="2">non-specific serine/threonine protein kinase</fullName>
        <ecNumber evidence="2">2.7.11.1</ecNumber>
    </recommendedName>
</protein>
<evidence type="ECO:0000259" key="12">
    <source>
        <dbReference type="PROSITE" id="PS50011"/>
    </source>
</evidence>
<dbReference type="EMBL" id="CAJNOW010013885">
    <property type="protein sequence ID" value="CAF1626151.1"/>
    <property type="molecule type" value="Genomic_DNA"/>
</dbReference>
<keyword evidence="3" id="KW-0723">Serine/threonine-protein kinase</keyword>
<evidence type="ECO:0000313" key="15">
    <source>
        <dbReference type="EMBL" id="CAF3750328.1"/>
    </source>
</evidence>
<dbReference type="Proteomes" id="UP000663834">
    <property type="component" value="Unassembled WGS sequence"/>
</dbReference>
<gene>
    <name evidence="13" type="ORF">CJN711_LOCUS28031</name>
    <name evidence="14" type="ORF">KQP761_LOCUS25396</name>
    <name evidence="16" type="ORF">OVN521_LOCUS2573</name>
    <name evidence="15" type="ORF">UXM345_LOCUS1965</name>
</gene>
<dbReference type="Gene3D" id="3.30.200.20">
    <property type="entry name" value="Phosphorylase Kinase, domain 1"/>
    <property type="match status" value="1"/>
</dbReference>
<name>A0A818YB55_9BILA</name>
<dbReference type="EC" id="2.7.11.1" evidence="2"/>
<dbReference type="InterPro" id="IPR011009">
    <property type="entry name" value="Kinase-like_dom_sf"/>
</dbReference>
<comment type="caution">
    <text evidence="15">The sequence shown here is derived from an EMBL/GenBank/DDBJ whole genome shotgun (WGS) entry which is preliminary data.</text>
</comment>
<keyword evidence="18" id="KW-1185">Reference proteome</keyword>
<dbReference type="InterPro" id="IPR051131">
    <property type="entry name" value="NEK_Ser/Thr_kinase_NIMA"/>
</dbReference>
<feature type="binding site" evidence="10">
    <location>
        <position position="59"/>
    </location>
    <ligand>
        <name>ATP</name>
        <dbReference type="ChEBI" id="CHEBI:30616"/>
    </ligand>
</feature>
<evidence type="ECO:0000313" key="18">
    <source>
        <dbReference type="Proteomes" id="UP000663866"/>
    </source>
</evidence>
<dbReference type="EMBL" id="CAJNOV010013208">
    <property type="protein sequence ID" value="CAF1514595.1"/>
    <property type="molecule type" value="Genomic_DNA"/>
</dbReference>
<evidence type="ECO:0000256" key="10">
    <source>
        <dbReference type="PROSITE-ProRule" id="PRU10141"/>
    </source>
</evidence>
<accession>A0A818YB55</accession>
<feature type="compositionally biased region" description="Pro residues" evidence="11">
    <location>
        <begin position="333"/>
        <end position="343"/>
    </location>
</feature>
<evidence type="ECO:0000313" key="16">
    <source>
        <dbReference type="EMBL" id="CAF3777029.1"/>
    </source>
</evidence>
<evidence type="ECO:0000256" key="1">
    <source>
        <dbReference type="ARBA" id="ARBA00010886"/>
    </source>
</evidence>
<feature type="region of interest" description="Disordered" evidence="11">
    <location>
        <begin position="637"/>
        <end position="678"/>
    </location>
</feature>
<reference evidence="15" key="1">
    <citation type="submission" date="2021-02" db="EMBL/GenBank/DDBJ databases">
        <authorList>
            <person name="Nowell W R."/>
        </authorList>
    </citation>
    <scope>NUCLEOTIDE SEQUENCE</scope>
</reference>
<dbReference type="SUPFAM" id="SSF56112">
    <property type="entry name" value="Protein kinase-like (PK-like)"/>
    <property type="match status" value="1"/>
</dbReference>
<feature type="compositionally biased region" description="Pro residues" evidence="11">
    <location>
        <begin position="385"/>
        <end position="394"/>
    </location>
</feature>
<feature type="compositionally biased region" description="Low complexity" evidence="11">
    <location>
        <begin position="395"/>
        <end position="420"/>
    </location>
</feature>
<dbReference type="InterPro" id="IPR000719">
    <property type="entry name" value="Prot_kinase_dom"/>
</dbReference>
<feature type="compositionally biased region" description="Polar residues" evidence="11">
    <location>
        <begin position="583"/>
        <end position="609"/>
    </location>
</feature>
<comment type="catalytic activity">
    <reaction evidence="8">
        <text>L-threonyl-[protein] + ATP = O-phospho-L-threonyl-[protein] + ADP + H(+)</text>
        <dbReference type="Rhea" id="RHEA:46608"/>
        <dbReference type="Rhea" id="RHEA-COMP:11060"/>
        <dbReference type="Rhea" id="RHEA-COMP:11605"/>
        <dbReference type="ChEBI" id="CHEBI:15378"/>
        <dbReference type="ChEBI" id="CHEBI:30013"/>
        <dbReference type="ChEBI" id="CHEBI:30616"/>
        <dbReference type="ChEBI" id="CHEBI:61977"/>
        <dbReference type="ChEBI" id="CHEBI:456216"/>
        <dbReference type="EC" id="2.7.11.1"/>
    </reaction>
</comment>
<evidence type="ECO:0000313" key="17">
    <source>
        <dbReference type="Proteomes" id="UP000663842"/>
    </source>
</evidence>
<feature type="domain" description="Protein kinase" evidence="12">
    <location>
        <begin position="23"/>
        <end position="291"/>
    </location>
</feature>
<dbReference type="EMBL" id="CAJOBG010000205">
    <property type="protein sequence ID" value="CAF3777029.1"/>
    <property type="molecule type" value="Genomic_DNA"/>
</dbReference>
<keyword evidence="5 10" id="KW-0547">Nucleotide-binding</keyword>
<feature type="compositionally biased region" description="Polar residues" evidence="11">
    <location>
        <begin position="558"/>
        <end position="570"/>
    </location>
</feature>
<sequence>MMKLANRSEPALHINEIDVNDKYKFLKQIGKGSYGEVWLVLPLRHSTSSKSSTKQYVLKRLDLRLQSNETTQNDIESAEREAKLLSTLKHPNIVAYTESFRSNDGFLNIVMAYCEGGDLYTKLKERKANKQPLTENQIVEWFVQICMALQYMHDKSILHRDLKTQNIFLTKNEIVKVGDLGIARVLESGNDLATTIIGTPYYMSPEIFSNKPYGQKSDIWALGCCVYEMTTLEHAFNAKDMNSLMLKIIRGQIPQTSKRYSEPLTALIKLMLSKNPDNRPTAKKILQNPYIKRHIMRLLEKTKDKCQNHTNSNTSIAVVEPLPTPFSRSSSATPPPSSSPPTPVNNAPIPSLSNDAKLPHSSASSPSSKKSQISRFSNHHAPVLPSYPPLPPSHNRPSNNIVTSSSGSSSSADASRSLPSGDVNQLNDARARRRHRVRLSNPLPINEQQMDMNFLSNLSQNDTLKRRQRDQQINNHLKQYHQGSSDDEHEILSKANPSQPVIVVVQPKRPVRPSSSASSIESNPSKLSFDDDGYSYERETNLNSQQQQQQIPVKITKSYDSNNNAVNSNARQRRRDSRMQSSIESASQITPNNSNHELSHSTSQDSISAENEKKKEGEKDINDLIFMLTATLKLLPTPSENVQDSGPDPSEFTNSSNDSDKTIVDDNGYSHSSSDEQIVSKSWLSGDRTMEGPLHQTNHLHKRCKALKEDCLKEISPEKLQRVLSILENVSQAQMTSEMITELGEYLYQKYAPQIFLLKFYEDNLLTHTLNRSGH</sequence>
<evidence type="ECO:0000256" key="3">
    <source>
        <dbReference type="ARBA" id="ARBA00022527"/>
    </source>
</evidence>
<evidence type="ECO:0000256" key="7">
    <source>
        <dbReference type="ARBA" id="ARBA00022840"/>
    </source>
</evidence>
<dbReference type="GO" id="GO:0004674">
    <property type="term" value="F:protein serine/threonine kinase activity"/>
    <property type="evidence" value="ECO:0007669"/>
    <property type="project" value="UniProtKB-KW"/>
</dbReference>
<dbReference type="GO" id="GO:0005524">
    <property type="term" value="F:ATP binding"/>
    <property type="evidence" value="ECO:0007669"/>
    <property type="project" value="UniProtKB-UniRule"/>
</dbReference>
<evidence type="ECO:0000313" key="13">
    <source>
        <dbReference type="EMBL" id="CAF1514595.1"/>
    </source>
</evidence>
<evidence type="ECO:0000256" key="6">
    <source>
        <dbReference type="ARBA" id="ARBA00022777"/>
    </source>
</evidence>
<organism evidence="15 17">
    <name type="scientific">Rotaria magnacalcarata</name>
    <dbReference type="NCBI Taxonomy" id="392030"/>
    <lineage>
        <taxon>Eukaryota</taxon>
        <taxon>Metazoa</taxon>
        <taxon>Spiralia</taxon>
        <taxon>Gnathifera</taxon>
        <taxon>Rotifera</taxon>
        <taxon>Eurotatoria</taxon>
        <taxon>Bdelloidea</taxon>
        <taxon>Philodinida</taxon>
        <taxon>Philodinidae</taxon>
        <taxon>Rotaria</taxon>
    </lineage>
</organism>
<evidence type="ECO:0000256" key="8">
    <source>
        <dbReference type="ARBA" id="ARBA00047899"/>
    </source>
</evidence>
<dbReference type="EMBL" id="CAJOBF010000114">
    <property type="protein sequence ID" value="CAF3750328.1"/>
    <property type="molecule type" value="Genomic_DNA"/>
</dbReference>
<dbReference type="PROSITE" id="PS00107">
    <property type="entry name" value="PROTEIN_KINASE_ATP"/>
    <property type="match status" value="1"/>
</dbReference>
<comment type="similarity">
    <text evidence="1">Belongs to the protein kinase superfamily. NEK Ser/Thr protein kinase family. NIMA subfamily.</text>
</comment>
<feature type="compositionally biased region" description="Low complexity" evidence="11">
    <location>
        <begin position="514"/>
        <end position="525"/>
    </location>
</feature>
<dbReference type="AlphaFoldDB" id="A0A818YB55"/>
<feature type="compositionally biased region" description="Low complexity" evidence="11">
    <location>
        <begin position="361"/>
        <end position="376"/>
    </location>
</feature>
<dbReference type="Gene3D" id="1.10.510.10">
    <property type="entry name" value="Transferase(Phosphotransferase) domain 1"/>
    <property type="match status" value="1"/>
</dbReference>
<evidence type="ECO:0000256" key="11">
    <source>
        <dbReference type="SAM" id="MobiDB-lite"/>
    </source>
</evidence>
<evidence type="ECO:0000256" key="2">
    <source>
        <dbReference type="ARBA" id="ARBA00012513"/>
    </source>
</evidence>
<dbReference type="PANTHER" id="PTHR44899">
    <property type="entry name" value="CAMK FAMILY PROTEIN KINASE"/>
    <property type="match status" value="1"/>
</dbReference>
<dbReference type="OrthoDB" id="248923at2759"/>
<dbReference type="Pfam" id="PF00069">
    <property type="entry name" value="Pkinase"/>
    <property type="match status" value="1"/>
</dbReference>
<feature type="compositionally biased region" description="Polar residues" evidence="11">
    <location>
        <begin position="669"/>
        <end position="678"/>
    </location>
</feature>
<evidence type="ECO:0000256" key="9">
    <source>
        <dbReference type="ARBA" id="ARBA00048679"/>
    </source>
</evidence>
<dbReference type="SMART" id="SM00220">
    <property type="entry name" value="S_TKc"/>
    <property type="match status" value="1"/>
</dbReference>
<keyword evidence="7 10" id="KW-0067">ATP-binding</keyword>
<dbReference type="PANTHER" id="PTHR44899:SF7">
    <property type="entry name" value="NIMA-RELATED KINASE"/>
    <property type="match status" value="1"/>
</dbReference>
<dbReference type="Proteomes" id="UP000663866">
    <property type="component" value="Unassembled WGS sequence"/>
</dbReference>
<comment type="catalytic activity">
    <reaction evidence="9">
        <text>L-seryl-[protein] + ATP = O-phospho-L-seryl-[protein] + ADP + H(+)</text>
        <dbReference type="Rhea" id="RHEA:17989"/>
        <dbReference type="Rhea" id="RHEA-COMP:9863"/>
        <dbReference type="Rhea" id="RHEA-COMP:11604"/>
        <dbReference type="ChEBI" id="CHEBI:15378"/>
        <dbReference type="ChEBI" id="CHEBI:29999"/>
        <dbReference type="ChEBI" id="CHEBI:30616"/>
        <dbReference type="ChEBI" id="CHEBI:83421"/>
        <dbReference type="ChEBI" id="CHEBI:456216"/>
        <dbReference type="EC" id="2.7.11.1"/>
    </reaction>
</comment>
<feature type="region of interest" description="Disordered" evidence="11">
    <location>
        <begin position="497"/>
        <end position="616"/>
    </location>
</feature>